<reference evidence="1 2" key="1">
    <citation type="submission" date="2018-10" db="EMBL/GenBank/DDBJ databases">
        <title>Sequencing the genomes of 1000 actinobacteria strains.</title>
        <authorList>
            <person name="Klenk H.-P."/>
        </authorList>
    </citation>
    <scope>NUCLEOTIDE SEQUENCE [LARGE SCALE GENOMIC DNA]</scope>
    <source>
        <strain evidence="1 2">DSM 44343</strain>
    </source>
</reference>
<organism evidence="1 2">
    <name type="scientific">Williamsia marianensis</name>
    <dbReference type="NCBI Taxonomy" id="85044"/>
    <lineage>
        <taxon>Bacteria</taxon>
        <taxon>Bacillati</taxon>
        <taxon>Actinomycetota</taxon>
        <taxon>Actinomycetes</taxon>
        <taxon>Mycobacteriales</taxon>
        <taxon>Nocardiaceae</taxon>
        <taxon>Williamsia</taxon>
    </lineage>
</organism>
<gene>
    <name evidence="1" type="ORF">DFJ75_3462</name>
</gene>
<dbReference type="Proteomes" id="UP000274762">
    <property type="component" value="Unassembled WGS sequence"/>
</dbReference>
<dbReference type="AlphaFoldDB" id="A0A495K7X5"/>
<comment type="caution">
    <text evidence="1">The sequence shown here is derived from an EMBL/GenBank/DDBJ whole genome shotgun (WGS) entry which is preliminary data.</text>
</comment>
<evidence type="ECO:0000313" key="1">
    <source>
        <dbReference type="EMBL" id="RKR96609.1"/>
    </source>
</evidence>
<name>A0A495K7X5_WILMA</name>
<evidence type="ECO:0000313" key="2">
    <source>
        <dbReference type="Proteomes" id="UP000274762"/>
    </source>
</evidence>
<proteinExistence type="predicted"/>
<protein>
    <submittedName>
        <fullName evidence="1">Uncharacterized protein</fullName>
    </submittedName>
</protein>
<dbReference type="OrthoDB" id="4775174at2"/>
<sequence>MSQPAWLSSPQNSPGRGNQAWKAFKAFMKVHWRIALAIFCSVGAVTMPFGGEGLGDKAGGSLAYLAGAVIFWTLHKRHVANRQSGVSLPAAPEAVKVGTAIEDGWSRRLSSCRMKASVFNEVGATTKSEAVRYWLSCVSDDVERELGLADDLAALGRSIEPEFTGTGTPNNSAAREAWSRLGVFEGGLDDAVATAAQVRLHSLSPTNNLDTIRGQLDMLQERLPTLNTRQ</sequence>
<dbReference type="RefSeq" id="WP_157366788.1">
    <property type="nucleotide sequence ID" value="NZ_CBCRXS010000003.1"/>
</dbReference>
<accession>A0A495K7X5</accession>
<dbReference type="EMBL" id="RBKV01000001">
    <property type="protein sequence ID" value="RKR96609.1"/>
    <property type="molecule type" value="Genomic_DNA"/>
</dbReference>